<reference evidence="3 4" key="1">
    <citation type="submission" date="2019-03" db="EMBL/GenBank/DDBJ databases">
        <title>Genomic Encyclopedia of Type Strains, Phase IV (KMG-IV): sequencing the most valuable type-strain genomes for metagenomic binning, comparative biology and taxonomic classification.</title>
        <authorList>
            <person name="Goeker M."/>
        </authorList>
    </citation>
    <scope>NUCLEOTIDE SEQUENCE [LARGE SCALE GENOMIC DNA]</scope>
    <source>
        <strain evidence="3 4">DSM 14836</strain>
    </source>
</reference>
<protein>
    <submittedName>
        <fullName evidence="3">Leucine carboxyl methyltransferase</fullName>
    </submittedName>
</protein>
<proteinExistence type="predicted"/>
<evidence type="ECO:0000256" key="1">
    <source>
        <dbReference type="ARBA" id="ARBA00022603"/>
    </source>
</evidence>
<dbReference type="PANTHER" id="PTHR43619">
    <property type="entry name" value="S-ADENOSYL-L-METHIONINE-DEPENDENT METHYLTRANSFERASE YKTD-RELATED"/>
    <property type="match status" value="1"/>
</dbReference>
<organism evidence="3 4">
    <name type="scientific">Tenacibaculum skagerrakense</name>
    <dbReference type="NCBI Taxonomy" id="186571"/>
    <lineage>
        <taxon>Bacteria</taxon>
        <taxon>Pseudomonadati</taxon>
        <taxon>Bacteroidota</taxon>
        <taxon>Flavobacteriia</taxon>
        <taxon>Flavobacteriales</taxon>
        <taxon>Flavobacteriaceae</taxon>
        <taxon>Tenacibaculum</taxon>
    </lineage>
</organism>
<evidence type="ECO:0000256" key="2">
    <source>
        <dbReference type="ARBA" id="ARBA00022679"/>
    </source>
</evidence>
<dbReference type="EMBL" id="SLXM01000013">
    <property type="protein sequence ID" value="TCP22187.1"/>
    <property type="molecule type" value="Genomic_DNA"/>
</dbReference>
<dbReference type="GO" id="GO:0008168">
    <property type="term" value="F:methyltransferase activity"/>
    <property type="evidence" value="ECO:0007669"/>
    <property type="project" value="UniProtKB-KW"/>
</dbReference>
<dbReference type="OrthoDB" id="1186348at2"/>
<name>A0A4R2NKX8_9FLAO</name>
<dbReference type="InterPro" id="IPR007213">
    <property type="entry name" value="Ppm1/Ppm2/Tcmp"/>
</dbReference>
<dbReference type="AlphaFoldDB" id="A0A4R2NKX8"/>
<dbReference type="PANTHER" id="PTHR43619:SF2">
    <property type="entry name" value="S-ADENOSYL-L-METHIONINE-DEPENDENT METHYLTRANSFERASES SUPERFAMILY PROTEIN"/>
    <property type="match status" value="1"/>
</dbReference>
<dbReference type="RefSeq" id="WP_132795954.1">
    <property type="nucleotide sequence ID" value="NZ_SLXM01000013.1"/>
</dbReference>
<dbReference type="Proteomes" id="UP000294564">
    <property type="component" value="Unassembled WGS sequence"/>
</dbReference>
<gene>
    <name evidence="3" type="ORF">EV195_11335</name>
</gene>
<keyword evidence="2 3" id="KW-0808">Transferase</keyword>
<dbReference type="InterPro" id="IPR029063">
    <property type="entry name" value="SAM-dependent_MTases_sf"/>
</dbReference>
<dbReference type="GO" id="GO:0032259">
    <property type="term" value="P:methylation"/>
    <property type="evidence" value="ECO:0007669"/>
    <property type="project" value="UniProtKB-KW"/>
</dbReference>
<evidence type="ECO:0000313" key="4">
    <source>
        <dbReference type="Proteomes" id="UP000294564"/>
    </source>
</evidence>
<keyword evidence="4" id="KW-1185">Reference proteome</keyword>
<sequence length="273" mass="32338">MKVHETAFMTSMFRAMDETLSKDVFSKLWNNQKTKVWVDAYLNEVSSEEAKTHCVRNRFFLERISQLYHEKQVDRVINFGSGFSMYPFLLNKSIQHIEIDKPEVIDYKKDKISDWISKGKLPLRDIHFIGADFSKDYEEYILSELKAFKSKRHTFILLEGVLFFLNKSQANRIFDFFNKIQKKGDFIGSVSFDDSIQKKKAFARLQNFFLSKNLTTTKGDYLTLNNDFYKNRTSYSVIENKDYFDYSKELDNTINTNATDILNENFYLLEKQN</sequence>
<dbReference type="Pfam" id="PF04072">
    <property type="entry name" value="LCM"/>
    <property type="match status" value="1"/>
</dbReference>
<accession>A0A4R2NKX8</accession>
<dbReference type="Gene3D" id="3.40.50.150">
    <property type="entry name" value="Vaccinia Virus protein VP39"/>
    <property type="match status" value="1"/>
</dbReference>
<keyword evidence="1 3" id="KW-0489">Methyltransferase</keyword>
<evidence type="ECO:0000313" key="3">
    <source>
        <dbReference type="EMBL" id="TCP22187.1"/>
    </source>
</evidence>
<dbReference type="SUPFAM" id="SSF53335">
    <property type="entry name" value="S-adenosyl-L-methionine-dependent methyltransferases"/>
    <property type="match status" value="1"/>
</dbReference>
<comment type="caution">
    <text evidence="3">The sequence shown here is derived from an EMBL/GenBank/DDBJ whole genome shotgun (WGS) entry which is preliminary data.</text>
</comment>